<evidence type="ECO:0000256" key="2">
    <source>
        <dbReference type="SAM" id="Phobius"/>
    </source>
</evidence>
<reference evidence="3 4" key="1">
    <citation type="submission" date="2024-01" db="EMBL/GenBank/DDBJ databases">
        <title>Genome assemblies of Stephania.</title>
        <authorList>
            <person name="Yang L."/>
        </authorList>
    </citation>
    <scope>NUCLEOTIDE SEQUENCE [LARGE SCALE GENOMIC DNA]</scope>
    <source>
        <strain evidence="3">QJT</strain>
        <tissue evidence="3">Leaf</tissue>
    </source>
</reference>
<protein>
    <submittedName>
        <fullName evidence="3">Uncharacterized protein</fullName>
    </submittedName>
</protein>
<accession>A0AAP0EU14</accession>
<dbReference type="EMBL" id="JBBNAE010000009">
    <property type="protein sequence ID" value="KAK9095873.1"/>
    <property type="molecule type" value="Genomic_DNA"/>
</dbReference>
<dbReference type="Proteomes" id="UP001417504">
    <property type="component" value="Unassembled WGS sequence"/>
</dbReference>
<dbReference type="PANTHER" id="PTHR33728">
    <property type="entry name" value="CTTNBP 2 AMINO-TERMINAL-LIKE PROTEIN"/>
    <property type="match status" value="1"/>
</dbReference>
<organism evidence="3 4">
    <name type="scientific">Stephania japonica</name>
    <dbReference type="NCBI Taxonomy" id="461633"/>
    <lineage>
        <taxon>Eukaryota</taxon>
        <taxon>Viridiplantae</taxon>
        <taxon>Streptophyta</taxon>
        <taxon>Embryophyta</taxon>
        <taxon>Tracheophyta</taxon>
        <taxon>Spermatophyta</taxon>
        <taxon>Magnoliopsida</taxon>
        <taxon>Ranunculales</taxon>
        <taxon>Menispermaceae</taxon>
        <taxon>Menispermoideae</taxon>
        <taxon>Cissampelideae</taxon>
        <taxon>Stephania</taxon>
    </lineage>
</organism>
<evidence type="ECO:0000313" key="4">
    <source>
        <dbReference type="Proteomes" id="UP001417504"/>
    </source>
</evidence>
<dbReference type="AlphaFoldDB" id="A0AAP0EU14"/>
<keyword evidence="4" id="KW-1185">Reference proteome</keyword>
<sequence>MNELNSGKPKSWNVYSGNDTSVPQTGGAENEAPWKNFGTSLNAISFGFVATAILISMFLIMAIFEHLLRPKPSFPLQQDAREGSLELGIRHDSMRIIEKLGNSQAVSPSYSSDFSVLMPGQHYPTFIAQPAPFPCPREGVYWPQHDHVFVHPQSL</sequence>
<keyword evidence="2" id="KW-0472">Membrane</keyword>
<feature type="region of interest" description="Disordered" evidence="1">
    <location>
        <begin position="1"/>
        <end position="30"/>
    </location>
</feature>
<keyword evidence="2" id="KW-1133">Transmembrane helix</keyword>
<proteinExistence type="predicted"/>
<feature type="transmembrane region" description="Helical" evidence="2">
    <location>
        <begin position="43"/>
        <end position="64"/>
    </location>
</feature>
<evidence type="ECO:0000313" key="3">
    <source>
        <dbReference type="EMBL" id="KAK9095873.1"/>
    </source>
</evidence>
<name>A0AAP0EU14_9MAGN</name>
<evidence type="ECO:0000256" key="1">
    <source>
        <dbReference type="SAM" id="MobiDB-lite"/>
    </source>
</evidence>
<keyword evidence="2" id="KW-0812">Transmembrane</keyword>
<comment type="caution">
    <text evidence="3">The sequence shown here is derived from an EMBL/GenBank/DDBJ whole genome shotgun (WGS) entry which is preliminary data.</text>
</comment>
<gene>
    <name evidence="3" type="ORF">Sjap_021370</name>
</gene>
<feature type="compositionally biased region" description="Polar residues" evidence="1">
    <location>
        <begin position="13"/>
        <end position="24"/>
    </location>
</feature>
<dbReference type="PANTHER" id="PTHR33728:SF3">
    <property type="entry name" value="MULTIDRUG RESISTANCE PROTEIN"/>
    <property type="match status" value="1"/>
</dbReference>